<evidence type="ECO:0000256" key="2">
    <source>
        <dbReference type="ARBA" id="ARBA00023015"/>
    </source>
</evidence>
<dbReference type="PANTHER" id="PTHR30346:SF29">
    <property type="entry name" value="LYSR SUBSTRATE-BINDING"/>
    <property type="match status" value="1"/>
</dbReference>
<dbReference type="GO" id="GO:0003677">
    <property type="term" value="F:DNA binding"/>
    <property type="evidence" value="ECO:0007669"/>
    <property type="project" value="UniProtKB-KW"/>
</dbReference>
<accession>A0A4Q8AGC2</accession>
<dbReference type="PANTHER" id="PTHR30346">
    <property type="entry name" value="TRANSCRIPTIONAL DUAL REGULATOR HCAR-RELATED"/>
    <property type="match status" value="1"/>
</dbReference>
<dbReference type="AlphaFoldDB" id="A0A4Q8AGC2"/>
<dbReference type="OrthoDB" id="4131546at2"/>
<dbReference type="InterPro" id="IPR036388">
    <property type="entry name" value="WH-like_DNA-bd_sf"/>
</dbReference>
<dbReference type="InterPro" id="IPR000847">
    <property type="entry name" value="LysR_HTH_N"/>
</dbReference>
<evidence type="ECO:0000259" key="5">
    <source>
        <dbReference type="PROSITE" id="PS50931"/>
    </source>
</evidence>
<organism evidence="6 7">
    <name type="scientific">Zhihengliuella halotolerans</name>
    <dbReference type="NCBI Taxonomy" id="370736"/>
    <lineage>
        <taxon>Bacteria</taxon>
        <taxon>Bacillati</taxon>
        <taxon>Actinomycetota</taxon>
        <taxon>Actinomycetes</taxon>
        <taxon>Micrococcales</taxon>
        <taxon>Micrococcaceae</taxon>
        <taxon>Zhihengliuella</taxon>
    </lineage>
</organism>
<keyword evidence="4" id="KW-0804">Transcription</keyword>
<dbReference type="RefSeq" id="WP_102160692.1">
    <property type="nucleotide sequence ID" value="NZ_PGGT01000057.1"/>
</dbReference>
<dbReference type="InterPro" id="IPR005119">
    <property type="entry name" value="LysR_subst-bd"/>
</dbReference>
<comment type="caution">
    <text evidence="6">The sequence shown here is derived from an EMBL/GenBank/DDBJ whole genome shotgun (WGS) entry which is preliminary data.</text>
</comment>
<sequence>MIDHRLTTLRAFASCGTIAATAELTGYSPSAVSAQLRELQNSLGMRLLVKEGRGLQLTSAGRSLVLRSDALVAEWERIKATAMSESGEAPTDFGLGGFSTAASNLLVPLAADMRRTRPEVRVHVAEASPSRCLELLAAERIDLAVVVATEAEASLGSDARFQETTLLNDPLDVMIPADHEHAGRESISLTELAGEAWISDAVGTPYRSLFAAAFTAVGVTPRVEHEATEWETATALVGAGMGLGLIPRLASLGGAENVTRLPISGLGRPTRRIVATIRRGTEGAPLIADSLGFLRTTARRLLSERLDEST</sequence>
<comment type="similarity">
    <text evidence="1">Belongs to the LysR transcriptional regulatory family.</text>
</comment>
<dbReference type="GO" id="GO:0032993">
    <property type="term" value="C:protein-DNA complex"/>
    <property type="evidence" value="ECO:0007669"/>
    <property type="project" value="TreeGrafter"/>
</dbReference>
<dbReference type="Proteomes" id="UP000292685">
    <property type="component" value="Unassembled WGS sequence"/>
</dbReference>
<dbReference type="Gene3D" id="1.10.10.10">
    <property type="entry name" value="Winged helix-like DNA-binding domain superfamily/Winged helix DNA-binding domain"/>
    <property type="match status" value="1"/>
</dbReference>
<dbReference type="PROSITE" id="PS50931">
    <property type="entry name" value="HTH_LYSR"/>
    <property type="match status" value="1"/>
</dbReference>
<dbReference type="CDD" id="cd08423">
    <property type="entry name" value="PBP2_LTTR_like_6"/>
    <property type="match status" value="1"/>
</dbReference>
<dbReference type="InterPro" id="IPR036390">
    <property type="entry name" value="WH_DNA-bd_sf"/>
</dbReference>
<dbReference type="Pfam" id="PF00126">
    <property type="entry name" value="HTH_1"/>
    <property type="match status" value="1"/>
</dbReference>
<evidence type="ECO:0000313" key="6">
    <source>
        <dbReference type="EMBL" id="RZU63324.1"/>
    </source>
</evidence>
<proteinExistence type="inferred from homology"/>
<protein>
    <submittedName>
        <fullName evidence="6">DNA-binding transcriptional LysR family regulator</fullName>
    </submittedName>
</protein>
<dbReference type="Pfam" id="PF03466">
    <property type="entry name" value="LysR_substrate"/>
    <property type="match status" value="1"/>
</dbReference>
<keyword evidence="7" id="KW-1185">Reference proteome</keyword>
<gene>
    <name evidence="6" type="ORF">EV380_2940</name>
</gene>
<evidence type="ECO:0000256" key="1">
    <source>
        <dbReference type="ARBA" id="ARBA00009437"/>
    </source>
</evidence>
<dbReference type="SUPFAM" id="SSF46785">
    <property type="entry name" value="Winged helix' DNA-binding domain"/>
    <property type="match status" value="1"/>
</dbReference>
<dbReference type="EMBL" id="SHLA01000001">
    <property type="protein sequence ID" value="RZU63324.1"/>
    <property type="molecule type" value="Genomic_DNA"/>
</dbReference>
<dbReference type="SUPFAM" id="SSF53850">
    <property type="entry name" value="Periplasmic binding protein-like II"/>
    <property type="match status" value="1"/>
</dbReference>
<evidence type="ECO:0000313" key="7">
    <source>
        <dbReference type="Proteomes" id="UP000292685"/>
    </source>
</evidence>
<dbReference type="GO" id="GO:0003700">
    <property type="term" value="F:DNA-binding transcription factor activity"/>
    <property type="evidence" value="ECO:0007669"/>
    <property type="project" value="InterPro"/>
</dbReference>
<feature type="domain" description="HTH lysR-type" evidence="5">
    <location>
        <begin position="1"/>
        <end position="58"/>
    </location>
</feature>
<dbReference type="Gene3D" id="3.40.190.10">
    <property type="entry name" value="Periplasmic binding protein-like II"/>
    <property type="match status" value="2"/>
</dbReference>
<name>A0A4Q8AGC2_9MICC</name>
<evidence type="ECO:0000256" key="3">
    <source>
        <dbReference type="ARBA" id="ARBA00023125"/>
    </source>
</evidence>
<reference evidence="6 7" key="1">
    <citation type="submission" date="2019-02" db="EMBL/GenBank/DDBJ databases">
        <title>Sequencing the genomes of 1000 actinobacteria strains.</title>
        <authorList>
            <person name="Klenk H.-P."/>
        </authorList>
    </citation>
    <scope>NUCLEOTIDE SEQUENCE [LARGE SCALE GENOMIC DNA]</scope>
    <source>
        <strain evidence="6 7">DSM 17364</strain>
    </source>
</reference>
<keyword evidence="2" id="KW-0805">Transcription regulation</keyword>
<keyword evidence="3 6" id="KW-0238">DNA-binding</keyword>
<evidence type="ECO:0000256" key="4">
    <source>
        <dbReference type="ARBA" id="ARBA00023163"/>
    </source>
</evidence>